<evidence type="ECO:0000256" key="4">
    <source>
        <dbReference type="ARBA" id="ARBA00022806"/>
    </source>
</evidence>
<dbReference type="InterPro" id="IPR041679">
    <property type="entry name" value="DNA2/NAM7-like_C"/>
</dbReference>
<evidence type="ECO:0000256" key="2">
    <source>
        <dbReference type="ARBA" id="ARBA00022741"/>
    </source>
</evidence>
<comment type="caution">
    <text evidence="9">The sequence shown here is derived from an EMBL/GenBank/DDBJ whole genome shotgun (WGS) entry which is preliminary data.</text>
</comment>
<dbReference type="SUPFAM" id="SSF52540">
    <property type="entry name" value="P-loop containing nucleoside triphosphate hydrolases"/>
    <property type="match status" value="1"/>
</dbReference>
<evidence type="ECO:0000256" key="3">
    <source>
        <dbReference type="ARBA" id="ARBA00022801"/>
    </source>
</evidence>
<dbReference type="EMBL" id="LDJR01000011">
    <property type="protein sequence ID" value="OAK75474.1"/>
    <property type="molecule type" value="Genomic_DNA"/>
</dbReference>
<dbReference type="STRING" id="217031.ABB05_01835"/>
<accession>A0A178A603</accession>
<dbReference type="GO" id="GO:0016787">
    <property type="term" value="F:hydrolase activity"/>
    <property type="evidence" value="ECO:0007669"/>
    <property type="project" value="UniProtKB-KW"/>
</dbReference>
<dbReference type="RefSeq" id="WP_064467549.1">
    <property type="nucleotide sequence ID" value="NZ_LDJR01000011.1"/>
</dbReference>
<keyword evidence="4 9" id="KW-0347">Helicase</keyword>
<organism evidence="9 10">
    <name type="scientific">Lederbergia galactosidilytica</name>
    <dbReference type="NCBI Taxonomy" id="217031"/>
    <lineage>
        <taxon>Bacteria</taxon>
        <taxon>Bacillati</taxon>
        <taxon>Bacillota</taxon>
        <taxon>Bacilli</taxon>
        <taxon>Bacillales</taxon>
        <taxon>Bacillaceae</taxon>
        <taxon>Lederbergia</taxon>
    </lineage>
</organism>
<dbReference type="Pfam" id="PF13086">
    <property type="entry name" value="AAA_11"/>
    <property type="match status" value="1"/>
</dbReference>
<protein>
    <submittedName>
        <fullName evidence="9">Replication ATP-dependent helicase</fullName>
    </submittedName>
</protein>
<dbReference type="GO" id="GO:0043139">
    <property type="term" value="F:5'-3' DNA helicase activity"/>
    <property type="evidence" value="ECO:0007669"/>
    <property type="project" value="TreeGrafter"/>
</dbReference>
<sequence>MNERKDILDAWITIEQLSEGSINKKDKLLKPLHTIEEDWNQFFSDFLTKQKEQQDVSDKYFKKSGLVLYFDIFNFQEVVDILREKYKIAKTYEEVSNSDKFTFSLYFDNQLNFIADKLFFTMSGYIRQHGDLPEDFLKVENSFREDLNRKFAEDFNSTISDLLQKYNASTENFRYAFVKNLDNGDVNLHSFFIEDLNKAKTITNKNLDRYFNGFSGDRQNLDSKKESIHFNPHIFETMILQPKFYPLGRFPSNPDFALSFMQQVAVNLALNDENDIRSVNGPPGTGKTTLLKDIFADLVVQQAVEISQLADKRIQGGLVYWRNAKLGVLPLSIADKNIIVASSNNGAVQNIVKELPKKEEIAADFQRQLEEADYFQDVANSKLTGEGFGKSREIKSELLHEENWGTFSLEGGASTNINKLLLNIEVIEKDLEENYQANPGVYQEFLRLYEELKMEREKVQAYSEKMYDLKKLKTKHQEHLLAFEQEEKRKRANMLLQEKAGKRELERLRQESVNLQKDVSNLSSEMENVTNVQAQAERNYEVVIAQKPSLLWFQKIFNKPKVEQYFKNLNDANDHLNRLSQQKTTLLNDRRQLENEIKENATKSEYAQKQIQDTKANFDRWITTQQSDLKKLEQEMALLEELKRQSGIKELDFSLSYDELQKSNPWFTKQFRILQSGLFISALKVRKQFLYENRKNLKAARMIWNKQSEYIGKENGHQLISESWQWLNFTIPVISTTFASFGRMFKNLNENSIGNLFIDEAGQALPQASVGAIFRSKKVMVVGDPSQIKPVLTLDSNVLTLIGRYYKVDEKFVSAEASTQTIVDATSQYGFQKNEDEWIGIPLWVHRRSNYPMFTISNEISYDGLMVQGKPEDKSQGTSHWYDSTGKANDKFVKEQADLLKSLIDKRLREDPGLAEEIYVISPFRNVAYKLAQVLDEMNFTKREYGKITNIGTVHTFQGKEAKIVYFVLGADSNSSGAARWAVSDPNMMNVAATRAKEEFYVIGDKKLYASLGSEVANKTISIIDDYNR</sequence>
<keyword evidence="5" id="KW-0067">ATP-binding</keyword>
<evidence type="ECO:0000313" key="10">
    <source>
        <dbReference type="Proteomes" id="UP000077881"/>
    </source>
</evidence>
<dbReference type="PANTHER" id="PTHR43788">
    <property type="entry name" value="DNA2/NAM7 HELICASE FAMILY MEMBER"/>
    <property type="match status" value="1"/>
</dbReference>
<evidence type="ECO:0000259" key="8">
    <source>
        <dbReference type="Pfam" id="PF13087"/>
    </source>
</evidence>
<dbReference type="InterPro" id="IPR041677">
    <property type="entry name" value="DNA2/NAM7_AAA_11"/>
</dbReference>
<dbReference type="InterPro" id="IPR027417">
    <property type="entry name" value="P-loop_NTPase"/>
</dbReference>
<evidence type="ECO:0000256" key="1">
    <source>
        <dbReference type="ARBA" id="ARBA00007913"/>
    </source>
</evidence>
<dbReference type="Proteomes" id="UP000077881">
    <property type="component" value="Unassembled WGS sequence"/>
</dbReference>
<dbReference type="Gene3D" id="3.40.50.300">
    <property type="entry name" value="P-loop containing nucleotide triphosphate hydrolases"/>
    <property type="match status" value="3"/>
</dbReference>
<keyword evidence="6" id="KW-0175">Coiled coil</keyword>
<keyword evidence="10" id="KW-1185">Reference proteome</keyword>
<feature type="domain" description="DNA2/NAM7 helicase helicase" evidence="7">
    <location>
        <begin position="262"/>
        <end position="792"/>
    </location>
</feature>
<keyword evidence="2" id="KW-0547">Nucleotide-binding</keyword>
<evidence type="ECO:0000256" key="6">
    <source>
        <dbReference type="SAM" id="Coils"/>
    </source>
</evidence>
<dbReference type="InterPro" id="IPR050534">
    <property type="entry name" value="Coronavir_polyprotein_1ab"/>
</dbReference>
<gene>
    <name evidence="9" type="ORF">ABB05_01835</name>
</gene>
<evidence type="ECO:0000313" key="9">
    <source>
        <dbReference type="EMBL" id="OAK75474.1"/>
    </source>
</evidence>
<reference evidence="9 10" key="1">
    <citation type="submission" date="2015-05" db="EMBL/GenBank/DDBJ databases">
        <title>Comparison of genome.</title>
        <authorList>
            <person name="Zheng Z."/>
            <person name="Sun M."/>
        </authorList>
    </citation>
    <scope>NUCLEOTIDE SEQUENCE [LARGE SCALE GENOMIC DNA]</scope>
    <source>
        <strain evidence="9 10">G25-74</strain>
    </source>
</reference>
<comment type="similarity">
    <text evidence="1">Belongs to the DNA2/NAM7 helicase family.</text>
</comment>
<keyword evidence="3" id="KW-0378">Hydrolase</keyword>
<dbReference type="PANTHER" id="PTHR43788:SF8">
    <property type="entry name" value="DNA-BINDING PROTEIN SMUBP-2"/>
    <property type="match status" value="1"/>
</dbReference>
<proteinExistence type="inferred from homology"/>
<name>A0A178A603_9BACI</name>
<dbReference type="GO" id="GO:0005524">
    <property type="term" value="F:ATP binding"/>
    <property type="evidence" value="ECO:0007669"/>
    <property type="project" value="UniProtKB-KW"/>
</dbReference>
<dbReference type="AlphaFoldDB" id="A0A178A603"/>
<dbReference type="Pfam" id="PF13087">
    <property type="entry name" value="AAA_12"/>
    <property type="match status" value="1"/>
</dbReference>
<evidence type="ECO:0000256" key="5">
    <source>
        <dbReference type="ARBA" id="ARBA00022840"/>
    </source>
</evidence>
<feature type="domain" description="DNA2/NAM7 helicase-like C-terminal" evidence="8">
    <location>
        <begin position="878"/>
        <end position="1007"/>
    </location>
</feature>
<dbReference type="PATRIC" id="fig|217031.6.peg.394"/>
<feature type="coiled-coil region" evidence="6">
    <location>
        <begin position="469"/>
        <end position="649"/>
    </location>
</feature>
<evidence type="ECO:0000259" key="7">
    <source>
        <dbReference type="Pfam" id="PF13086"/>
    </source>
</evidence>